<evidence type="ECO:0000313" key="2">
    <source>
        <dbReference type="EMBL" id="ETO26021.1"/>
    </source>
</evidence>
<dbReference type="EMBL" id="ASPP01008139">
    <property type="protein sequence ID" value="ETO26021.1"/>
    <property type="molecule type" value="Genomic_DNA"/>
</dbReference>
<dbReference type="InterPro" id="IPR013169">
    <property type="entry name" value="mRNA_splic_Cwf18-like"/>
</dbReference>
<feature type="region of interest" description="Disordered" evidence="1">
    <location>
        <begin position="1"/>
        <end position="70"/>
    </location>
</feature>
<proteinExistence type="predicted"/>
<feature type="compositionally biased region" description="Basic residues" evidence="1">
    <location>
        <begin position="55"/>
        <end position="66"/>
    </location>
</feature>
<gene>
    <name evidence="2" type="ORF">RFI_11117</name>
</gene>
<protein>
    <submittedName>
        <fullName evidence="2">Uncharacterized protein</fullName>
    </submittedName>
</protein>
<dbReference type="GO" id="GO:0071014">
    <property type="term" value="C:post-mRNA release spliceosomal complex"/>
    <property type="evidence" value="ECO:0007669"/>
    <property type="project" value="TreeGrafter"/>
</dbReference>
<evidence type="ECO:0000313" key="3">
    <source>
        <dbReference type="Proteomes" id="UP000023152"/>
    </source>
</evidence>
<dbReference type="OMA" id="LAPRCKQ"/>
<feature type="compositionally biased region" description="Basic and acidic residues" evidence="1">
    <location>
        <begin position="33"/>
        <end position="54"/>
    </location>
</feature>
<feature type="compositionally biased region" description="Acidic residues" evidence="1">
    <location>
        <begin position="150"/>
        <end position="175"/>
    </location>
</feature>
<feature type="compositionally biased region" description="Polar residues" evidence="1">
    <location>
        <begin position="1"/>
        <end position="12"/>
    </location>
</feature>
<dbReference type="PANTHER" id="PTHR31551">
    <property type="entry name" value="PRE-MRNA-SPLICING FACTOR CWF18"/>
    <property type="match status" value="1"/>
</dbReference>
<accession>X6NJ50</accession>
<keyword evidence="3" id="KW-1185">Reference proteome</keyword>
<organism evidence="2 3">
    <name type="scientific">Reticulomyxa filosa</name>
    <dbReference type="NCBI Taxonomy" id="46433"/>
    <lineage>
        <taxon>Eukaryota</taxon>
        <taxon>Sar</taxon>
        <taxon>Rhizaria</taxon>
        <taxon>Retaria</taxon>
        <taxon>Foraminifera</taxon>
        <taxon>Monothalamids</taxon>
        <taxon>Reticulomyxidae</taxon>
        <taxon>Reticulomyxa</taxon>
    </lineage>
</organism>
<feature type="compositionally biased region" description="Acidic residues" evidence="1">
    <location>
        <begin position="182"/>
        <end position="192"/>
    </location>
</feature>
<name>X6NJ50_RETFI</name>
<dbReference type="OrthoDB" id="10261348at2759"/>
<evidence type="ECO:0000256" key="1">
    <source>
        <dbReference type="SAM" id="MobiDB-lite"/>
    </source>
</evidence>
<comment type="caution">
    <text evidence="2">The sequence shown here is derived from an EMBL/GenBank/DDBJ whole genome shotgun (WGS) entry which is preliminary data.</text>
</comment>
<reference evidence="2 3" key="1">
    <citation type="journal article" date="2013" name="Curr. Biol.">
        <title>The Genome of the Foraminiferan Reticulomyxa filosa.</title>
        <authorList>
            <person name="Glockner G."/>
            <person name="Hulsmann N."/>
            <person name="Schleicher M."/>
            <person name="Noegel A.A."/>
            <person name="Eichinger L."/>
            <person name="Gallinger C."/>
            <person name="Pawlowski J."/>
            <person name="Sierra R."/>
            <person name="Euteneuer U."/>
            <person name="Pillet L."/>
            <person name="Moustafa A."/>
            <person name="Platzer M."/>
            <person name="Groth M."/>
            <person name="Szafranski K."/>
            <person name="Schliwa M."/>
        </authorList>
    </citation>
    <scope>NUCLEOTIDE SEQUENCE [LARGE SCALE GENOMIC DNA]</scope>
</reference>
<dbReference type="Pfam" id="PF08315">
    <property type="entry name" value="cwf18"/>
    <property type="match status" value="1"/>
</dbReference>
<dbReference type="Proteomes" id="UP000023152">
    <property type="component" value="Unassembled WGS sequence"/>
</dbReference>
<dbReference type="AlphaFoldDB" id="X6NJ50"/>
<sequence length="192" mass="22325">MSEINTLHSDQPNDIIMKDTEPSAKNSFAEGMDIDKAQDGKENQIDEPKNEQKSKTKKKKRHKRMQFRNYIPKDDQLKRYCVEPTQPIEFSQDFEELIQNSKILNHASHEITPKKANWDLKRDIQPQFDQLEYLTTLAIRKILKQKQAEEGSDEESDASSQSEDENNAENNEEAENNNQENVEGDIETSDKQ</sequence>
<feature type="region of interest" description="Disordered" evidence="1">
    <location>
        <begin position="144"/>
        <end position="192"/>
    </location>
</feature>
<dbReference type="PANTHER" id="PTHR31551:SF1">
    <property type="entry name" value="COILED-COIL DOMAIN-CONTAINING PROTEIN 12"/>
    <property type="match status" value="1"/>
</dbReference>
<dbReference type="GO" id="GO:0005684">
    <property type="term" value="C:U2-type spliceosomal complex"/>
    <property type="evidence" value="ECO:0007669"/>
    <property type="project" value="TreeGrafter"/>
</dbReference>